<feature type="domain" description="Major facilitator superfamily (MFS) profile" evidence="8">
    <location>
        <begin position="215"/>
        <end position="406"/>
    </location>
</feature>
<feature type="transmembrane region" description="Helical" evidence="7">
    <location>
        <begin position="42"/>
        <end position="66"/>
    </location>
</feature>
<keyword evidence="10" id="KW-1185">Reference proteome</keyword>
<accession>A0ABS2EAQ2</accession>
<dbReference type="InterPro" id="IPR036259">
    <property type="entry name" value="MFS_trans_sf"/>
</dbReference>
<evidence type="ECO:0000256" key="1">
    <source>
        <dbReference type="ARBA" id="ARBA00004651"/>
    </source>
</evidence>
<dbReference type="PANTHER" id="PTHR43124:SF3">
    <property type="entry name" value="CHLORAMPHENICOL EFFLUX PUMP RV0191"/>
    <property type="match status" value="1"/>
</dbReference>
<feature type="transmembrane region" description="Helical" evidence="7">
    <location>
        <begin position="304"/>
        <end position="327"/>
    </location>
</feature>
<comment type="subcellular location">
    <subcellularLocation>
        <location evidence="1">Cell membrane</location>
        <topology evidence="1">Multi-pass membrane protein</topology>
    </subcellularLocation>
</comment>
<feature type="transmembrane region" description="Helical" evidence="7">
    <location>
        <begin position="78"/>
        <end position="97"/>
    </location>
</feature>
<protein>
    <submittedName>
        <fullName evidence="9">MFS transporter</fullName>
    </submittedName>
</protein>
<keyword evidence="4 7" id="KW-0812">Transmembrane</keyword>
<dbReference type="PANTHER" id="PTHR43124">
    <property type="entry name" value="PURINE EFFLUX PUMP PBUE"/>
    <property type="match status" value="1"/>
</dbReference>
<keyword evidence="6 7" id="KW-0472">Membrane</keyword>
<feature type="transmembrane region" description="Helical" evidence="7">
    <location>
        <begin position="212"/>
        <end position="234"/>
    </location>
</feature>
<feature type="transmembrane region" description="Helical" evidence="7">
    <location>
        <begin position="137"/>
        <end position="158"/>
    </location>
</feature>
<evidence type="ECO:0000259" key="8">
    <source>
        <dbReference type="PROSITE" id="PS50850"/>
    </source>
</evidence>
<name>A0ABS2EAQ2_9FIRM</name>
<gene>
    <name evidence="9" type="ORF">H7U36_11425</name>
</gene>
<dbReference type="SUPFAM" id="SSF103473">
    <property type="entry name" value="MFS general substrate transporter"/>
    <property type="match status" value="1"/>
</dbReference>
<evidence type="ECO:0000256" key="4">
    <source>
        <dbReference type="ARBA" id="ARBA00022692"/>
    </source>
</evidence>
<feature type="transmembrane region" description="Helical" evidence="7">
    <location>
        <begin position="246"/>
        <end position="273"/>
    </location>
</feature>
<evidence type="ECO:0000256" key="5">
    <source>
        <dbReference type="ARBA" id="ARBA00022989"/>
    </source>
</evidence>
<sequence>MNNTNQKRGNFISVLAVYFAANVIFIMSPAMNSIATELYPDITYGTVLLLSTISSLFMIPGSLAAGAVLGKQVGFKQMAVVSLGGTIIAGVLPYFITNFTTVLILRIIVGFCIGLGFPLQSTLALKLFDDSERPGVLGKATVAMSAGSIIYMLVSGAVCDISASYVWLVHGILIIPLILVLIFLKEPEKNETEQSIQGSAADRSQNSPGEKLPPMAVFASAMFMIVFFAFYPILLNMSAIVDQEGLGTAAVTGIISSLFTIGNAIAGVIFAGVYKAAGRFTIPVGLVLWAAGTAIFSFGHNLPLIVIGVVVCGIAVQIVWPGTINSFAGYVPPSKQSMASALFVSGMNLGCFLTSFYITGVADLTGNADPRLPCQIGLVIVIIFAVIWSIAELDHNKKAASTKNAR</sequence>
<organism evidence="9 10">
    <name type="scientific">Faecalicatena fissicatena</name>
    <dbReference type="NCBI Taxonomy" id="290055"/>
    <lineage>
        <taxon>Bacteria</taxon>
        <taxon>Bacillati</taxon>
        <taxon>Bacillota</taxon>
        <taxon>Clostridia</taxon>
        <taxon>Lachnospirales</taxon>
        <taxon>Lachnospiraceae</taxon>
        <taxon>Faecalicatena</taxon>
    </lineage>
</organism>
<dbReference type="Proteomes" id="UP000716906">
    <property type="component" value="Unassembled WGS sequence"/>
</dbReference>
<evidence type="ECO:0000256" key="7">
    <source>
        <dbReference type="SAM" id="Phobius"/>
    </source>
</evidence>
<comment type="caution">
    <text evidence="9">The sequence shown here is derived from an EMBL/GenBank/DDBJ whole genome shotgun (WGS) entry which is preliminary data.</text>
</comment>
<evidence type="ECO:0000256" key="3">
    <source>
        <dbReference type="ARBA" id="ARBA00022475"/>
    </source>
</evidence>
<dbReference type="Pfam" id="PF07690">
    <property type="entry name" value="MFS_1"/>
    <property type="match status" value="1"/>
</dbReference>
<reference evidence="9 10" key="1">
    <citation type="journal article" date="2021" name="Sci. Rep.">
        <title>The distribution of antibiotic resistance genes in chicken gut microbiota commensals.</title>
        <authorList>
            <person name="Juricova H."/>
            <person name="Matiasovicova J."/>
            <person name="Kubasova T."/>
            <person name="Cejkova D."/>
            <person name="Rychlik I."/>
        </authorList>
    </citation>
    <scope>NUCLEOTIDE SEQUENCE [LARGE SCALE GENOMIC DNA]</scope>
    <source>
        <strain evidence="9 10">An773</strain>
    </source>
</reference>
<evidence type="ECO:0000313" key="10">
    <source>
        <dbReference type="Proteomes" id="UP000716906"/>
    </source>
</evidence>
<dbReference type="EMBL" id="JACLYY010000011">
    <property type="protein sequence ID" value="MBM6738701.1"/>
    <property type="molecule type" value="Genomic_DNA"/>
</dbReference>
<keyword evidence="5 7" id="KW-1133">Transmembrane helix</keyword>
<keyword evidence="3" id="KW-1003">Cell membrane</keyword>
<evidence type="ECO:0000256" key="6">
    <source>
        <dbReference type="ARBA" id="ARBA00023136"/>
    </source>
</evidence>
<dbReference type="InterPro" id="IPR011701">
    <property type="entry name" value="MFS"/>
</dbReference>
<feature type="transmembrane region" description="Helical" evidence="7">
    <location>
        <begin position="103"/>
        <end position="125"/>
    </location>
</feature>
<proteinExistence type="predicted"/>
<evidence type="ECO:0000256" key="2">
    <source>
        <dbReference type="ARBA" id="ARBA00022448"/>
    </source>
</evidence>
<dbReference type="PROSITE" id="PS50850">
    <property type="entry name" value="MFS"/>
    <property type="match status" value="1"/>
</dbReference>
<feature type="transmembrane region" description="Helical" evidence="7">
    <location>
        <begin position="339"/>
        <end position="358"/>
    </location>
</feature>
<feature type="transmembrane region" description="Helical" evidence="7">
    <location>
        <begin position="280"/>
        <end position="298"/>
    </location>
</feature>
<dbReference type="InterPro" id="IPR050189">
    <property type="entry name" value="MFS_Efflux_Transporters"/>
</dbReference>
<feature type="transmembrane region" description="Helical" evidence="7">
    <location>
        <begin position="164"/>
        <end position="184"/>
    </location>
</feature>
<evidence type="ECO:0000313" key="9">
    <source>
        <dbReference type="EMBL" id="MBM6738701.1"/>
    </source>
</evidence>
<dbReference type="Gene3D" id="1.20.1250.20">
    <property type="entry name" value="MFS general substrate transporter like domains"/>
    <property type="match status" value="1"/>
</dbReference>
<dbReference type="RefSeq" id="WP_205156184.1">
    <property type="nucleotide sequence ID" value="NZ_JACLYY010000011.1"/>
</dbReference>
<feature type="transmembrane region" description="Helical" evidence="7">
    <location>
        <begin position="370"/>
        <end position="391"/>
    </location>
</feature>
<feature type="transmembrane region" description="Helical" evidence="7">
    <location>
        <begin position="12"/>
        <end position="30"/>
    </location>
</feature>
<dbReference type="InterPro" id="IPR020846">
    <property type="entry name" value="MFS_dom"/>
</dbReference>
<keyword evidence="2" id="KW-0813">Transport</keyword>